<keyword evidence="2" id="KW-1185">Reference proteome</keyword>
<accession>A0ABP1GDK9</accession>
<dbReference type="Proteomes" id="UP001642409">
    <property type="component" value="Unassembled WGS sequence"/>
</dbReference>
<name>A0ABP1GDK9_9EUKA</name>
<dbReference type="EMBL" id="CAXDID020000001">
    <property type="protein sequence ID" value="CAL5970225.1"/>
    <property type="molecule type" value="Genomic_DNA"/>
</dbReference>
<organism evidence="1 2">
    <name type="scientific">Hexamita inflata</name>
    <dbReference type="NCBI Taxonomy" id="28002"/>
    <lineage>
        <taxon>Eukaryota</taxon>
        <taxon>Metamonada</taxon>
        <taxon>Diplomonadida</taxon>
        <taxon>Hexamitidae</taxon>
        <taxon>Hexamitinae</taxon>
        <taxon>Hexamita</taxon>
    </lineage>
</organism>
<comment type="caution">
    <text evidence="1">The sequence shown here is derived from an EMBL/GenBank/DDBJ whole genome shotgun (WGS) entry which is preliminary data.</text>
</comment>
<proteinExistence type="predicted"/>
<reference evidence="1 2" key="1">
    <citation type="submission" date="2024-07" db="EMBL/GenBank/DDBJ databases">
        <authorList>
            <person name="Akdeniz Z."/>
        </authorList>
    </citation>
    <scope>NUCLEOTIDE SEQUENCE [LARGE SCALE GENOMIC DNA]</scope>
</reference>
<gene>
    <name evidence="1" type="ORF">HINF_LOCUS165</name>
</gene>
<evidence type="ECO:0000313" key="1">
    <source>
        <dbReference type="EMBL" id="CAL5970225.1"/>
    </source>
</evidence>
<sequence>MYLVVHKQQQFYQKEVIAILQVCPINLSLLRFRQKDRNPFFHLLPLMKELVPYQISPIQDCVLRCKWQGQSNFVMALQLQFSFVLQRVVIALSSTQVDVHPLLDQNLDELFLASPVFQVGLCLIFCQILNLNILTVLNSKFDSNLLFRYHLALILSGQPVFQRTKSN</sequence>
<protein>
    <submittedName>
        <fullName evidence="1">Hypothetical_protein</fullName>
    </submittedName>
</protein>
<evidence type="ECO:0000313" key="2">
    <source>
        <dbReference type="Proteomes" id="UP001642409"/>
    </source>
</evidence>